<keyword evidence="11" id="KW-1185">Reference proteome</keyword>
<protein>
    <submittedName>
        <fullName evidence="10">Drug resistance transporter, EmrB/QacA subfamily</fullName>
    </submittedName>
</protein>
<feature type="transmembrane region" description="Helical" evidence="8">
    <location>
        <begin position="324"/>
        <end position="344"/>
    </location>
</feature>
<dbReference type="CDD" id="cd17321">
    <property type="entry name" value="MFS_MMR_MDR_like"/>
    <property type="match status" value="1"/>
</dbReference>
<keyword evidence="5 8" id="KW-0812">Transmembrane</keyword>
<name>A0A1I6MPU9_9BACT</name>
<dbReference type="PANTHER" id="PTHR42718">
    <property type="entry name" value="MAJOR FACILITATOR SUPERFAMILY MULTIDRUG TRANSPORTER MFSC"/>
    <property type="match status" value="1"/>
</dbReference>
<feature type="transmembrane region" description="Helical" evidence="8">
    <location>
        <begin position="255"/>
        <end position="271"/>
    </location>
</feature>
<feature type="transmembrane region" description="Helical" evidence="8">
    <location>
        <begin position="187"/>
        <end position="205"/>
    </location>
</feature>
<feature type="transmembrane region" description="Helical" evidence="8">
    <location>
        <begin position="101"/>
        <end position="127"/>
    </location>
</feature>
<dbReference type="InterPro" id="IPR011701">
    <property type="entry name" value="MFS"/>
</dbReference>
<feature type="transmembrane region" description="Helical" evidence="8">
    <location>
        <begin position="133"/>
        <end position="151"/>
    </location>
</feature>
<dbReference type="RefSeq" id="WP_089840564.1">
    <property type="nucleotide sequence ID" value="NZ_FOZL01000001.1"/>
</dbReference>
<dbReference type="Pfam" id="PF07690">
    <property type="entry name" value="MFS_1"/>
    <property type="match status" value="1"/>
</dbReference>
<dbReference type="Proteomes" id="UP000199024">
    <property type="component" value="Unassembled WGS sequence"/>
</dbReference>
<feature type="transmembrane region" description="Helical" evidence="8">
    <location>
        <begin position="503"/>
        <end position="525"/>
    </location>
</feature>
<sequence>MPATFGYRSQVLPPRSAYEPGEDNTGCSEENLKWVMVATILGSGLAFMDGSIVNVAMPTLQTDFGATSSAIQWVVQSYTLFSAALLLLGGTLGDRYGRRRIFFWGVALFAIASAGCAAASTLGLLVAARAVQGIGAAMLIPQGLSILSVSYPEKRRAKAIGTWSAWTSVFAALGPVVGGWLVQAWSWRLIFVLNLPIALTVLVMTRRIPESKANGKDGKPVPLDRLGATLATVGFAAVIYALSFAPEFGWDDARVLSLLGVGGALLAGFLWSQAGRVGAMMPLGLFRIPRFLAPNLLTFLLYGALYGSLYVTPFYLIQVRHYKPAMAGAVFLPLIALMFLFSTWAGGMVAKVGERLLLCAGAGLAGAGYVAFAVFDRNETYVTGVLPGVLLLGAGLTLSVAPLTSAVMSSVSESEAGVASAVNNAISRLAGLLAVSLLSIVLAHGFGAALARQLHQSDLPGDVQKTMLASQGRLHDTPIPASLPAEQRVKAEGMLDTSFLAGFRLVMLFCAGGAWLGALAVALLLKEGDRPGVSPVAPVAGT</sequence>
<dbReference type="Gene3D" id="1.20.1720.10">
    <property type="entry name" value="Multidrug resistance protein D"/>
    <property type="match status" value="1"/>
</dbReference>
<dbReference type="InterPro" id="IPR004638">
    <property type="entry name" value="EmrB-like"/>
</dbReference>
<evidence type="ECO:0000313" key="11">
    <source>
        <dbReference type="Proteomes" id="UP000199024"/>
    </source>
</evidence>
<comment type="subcellular location">
    <subcellularLocation>
        <location evidence="1">Cell membrane</location>
        <topology evidence="1">Multi-pass membrane protein</topology>
    </subcellularLocation>
</comment>
<feature type="transmembrane region" description="Helical" evidence="8">
    <location>
        <begin position="429"/>
        <end position="451"/>
    </location>
</feature>
<accession>A0A1I6MPU9</accession>
<evidence type="ECO:0000256" key="2">
    <source>
        <dbReference type="ARBA" id="ARBA00008537"/>
    </source>
</evidence>
<evidence type="ECO:0000256" key="4">
    <source>
        <dbReference type="ARBA" id="ARBA00022475"/>
    </source>
</evidence>
<dbReference type="OrthoDB" id="102502at2"/>
<proteinExistence type="inferred from homology"/>
<dbReference type="SUPFAM" id="SSF103473">
    <property type="entry name" value="MFS general substrate transporter"/>
    <property type="match status" value="1"/>
</dbReference>
<dbReference type="PANTHER" id="PTHR42718:SF9">
    <property type="entry name" value="MAJOR FACILITATOR SUPERFAMILY MULTIDRUG TRANSPORTER MFSC"/>
    <property type="match status" value="1"/>
</dbReference>
<evidence type="ECO:0000256" key="6">
    <source>
        <dbReference type="ARBA" id="ARBA00022989"/>
    </source>
</evidence>
<dbReference type="EMBL" id="FOZL01000001">
    <property type="protein sequence ID" value="SFS17674.1"/>
    <property type="molecule type" value="Genomic_DNA"/>
</dbReference>
<evidence type="ECO:0000313" key="10">
    <source>
        <dbReference type="EMBL" id="SFS17674.1"/>
    </source>
</evidence>
<feature type="transmembrane region" description="Helical" evidence="8">
    <location>
        <begin position="381"/>
        <end position="408"/>
    </location>
</feature>
<dbReference type="STRING" id="474950.SAMN05421771_3227"/>
<keyword evidence="6 8" id="KW-1133">Transmembrane helix</keyword>
<evidence type="ECO:0000256" key="5">
    <source>
        <dbReference type="ARBA" id="ARBA00022692"/>
    </source>
</evidence>
<evidence type="ECO:0000256" key="1">
    <source>
        <dbReference type="ARBA" id="ARBA00004651"/>
    </source>
</evidence>
<dbReference type="GO" id="GO:0022857">
    <property type="term" value="F:transmembrane transporter activity"/>
    <property type="evidence" value="ECO:0007669"/>
    <property type="project" value="InterPro"/>
</dbReference>
<dbReference type="NCBIfam" id="TIGR00711">
    <property type="entry name" value="efflux_EmrB"/>
    <property type="match status" value="1"/>
</dbReference>
<feature type="transmembrane region" description="Helical" evidence="8">
    <location>
        <begin position="69"/>
        <end position="89"/>
    </location>
</feature>
<feature type="transmembrane region" description="Helical" evidence="8">
    <location>
        <begin position="226"/>
        <end position="243"/>
    </location>
</feature>
<feature type="transmembrane region" description="Helical" evidence="8">
    <location>
        <begin position="292"/>
        <end position="312"/>
    </location>
</feature>
<keyword evidence="4" id="KW-1003">Cell membrane</keyword>
<dbReference type="InterPro" id="IPR020846">
    <property type="entry name" value="MFS_dom"/>
</dbReference>
<evidence type="ECO:0000256" key="8">
    <source>
        <dbReference type="SAM" id="Phobius"/>
    </source>
</evidence>
<comment type="similarity">
    <text evidence="2">Belongs to the major facilitator superfamily. EmrB family.</text>
</comment>
<evidence type="ECO:0000259" key="9">
    <source>
        <dbReference type="PROSITE" id="PS50850"/>
    </source>
</evidence>
<evidence type="ECO:0000256" key="7">
    <source>
        <dbReference type="ARBA" id="ARBA00023136"/>
    </source>
</evidence>
<dbReference type="PROSITE" id="PS50850">
    <property type="entry name" value="MFS"/>
    <property type="match status" value="1"/>
</dbReference>
<reference evidence="10 11" key="1">
    <citation type="submission" date="2016-10" db="EMBL/GenBank/DDBJ databases">
        <authorList>
            <person name="de Groot N.N."/>
        </authorList>
    </citation>
    <scope>NUCLEOTIDE SEQUENCE [LARGE SCALE GENOMIC DNA]</scope>
    <source>
        <strain evidence="10 11">DSM 21001</strain>
    </source>
</reference>
<feature type="transmembrane region" description="Helical" evidence="8">
    <location>
        <begin position="34"/>
        <end position="57"/>
    </location>
</feature>
<evidence type="ECO:0000256" key="3">
    <source>
        <dbReference type="ARBA" id="ARBA00022448"/>
    </source>
</evidence>
<gene>
    <name evidence="10" type="ORF">SAMN05421771_3227</name>
</gene>
<feature type="domain" description="Major facilitator superfamily (MFS) profile" evidence="9">
    <location>
        <begin position="35"/>
        <end position="529"/>
    </location>
</feature>
<dbReference type="GO" id="GO:0005886">
    <property type="term" value="C:plasma membrane"/>
    <property type="evidence" value="ECO:0007669"/>
    <property type="project" value="UniProtKB-SubCell"/>
</dbReference>
<organism evidence="10 11">
    <name type="scientific">Granulicella pectinivorans</name>
    <dbReference type="NCBI Taxonomy" id="474950"/>
    <lineage>
        <taxon>Bacteria</taxon>
        <taxon>Pseudomonadati</taxon>
        <taxon>Acidobacteriota</taxon>
        <taxon>Terriglobia</taxon>
        <taxon>Terriglobales</taxon>
        <taxon>Acidobacteriaceae</taxon>
        <taxon>Granulicella</taxon>
    </lineage>
</organism>
<keyword evidence="3" id="KW-0813">Transport</keyword>
<dbReference type="Gene3D" id="1.20.1250.20">
    <property type="entry name" value="MFS general substrate transporter like domains"/>
    <property type="match status" value="1"/>
</dbReference>
<feature type="transmembrane region" description="Helical" evidence="8">
    <location>
        <begin position="356"/>
        <end position="375"/>
    </location>
</feature>
<feature type="transmembrane region" description="Helical" evidence="8">
    <location>
        <begin position="163"/>
        <end position="181"/>
    </location>
</feature>
<dbReference type="InterPro" id="IPR036259">
    <property type="entry name" value="MFS_trans_sf"/>
</dbReference>
<dbReference type="AlphaFoldDB" id="A0A1I6MPU9"/>
<keyword evidence="7 8" id="KW-0472">Membrane</keyword>